<evidence type="ECO:0000256" key="4">
    <source>
        <dbReference type="ARBA" id="ARBA00022679"/>
    </source>
</evidence>
<dbReference type="SMART" id="SM00387">
    <property type="entry name" value="HATPase_c"/>
    <property type="match status" value="1"/>
</dbReference>
<dbReference type="InterPro" id="IPR003661">
    <property type="entry name" value="HisK_dim/P_dom"/>
</dbReference>
<dbReference type="InterPro" id="IPR003594">
    <property type="entry name" value="HATPase_dom"/>
</dbReference>
<dbReference type="SMART" id="SM00091">
    <property type="entry name" value="PAS"/>
    <property type="match status" value="1"/>
</dbReference>
<dbReference type="PANTHER" id="PTHR43304:SF1">
    <property type="entry name" value="PAC DOMAIN-CONTAINING PROTEIN"/>
    <property type="match status" value="1"/>
</dbReference>
<keyword evidence="11" id="KW-1185">Reference proteome</keyword>
<dbReference type="NCBIfam" id="TIGR00229">
    <property type="entry name" value="sensory_box"/>
    <property type="match status" value="1"/>
</dbReference>
<sequence length="511" mass="57777">MEQTLYRVEHASSVWWPQMQLFSGLILSLFCVFAALCFFVMATQQTATTRLSNLALSVCLLSQACLSFLSVVASESISLMVYLLLNCVFVIAGLTAIYCYRSVLSRVLFGDSNQGLPQIQADQLTPELEATQKELEQEIEAANRMRQRMQSIFESAPNGMLVVRKDGTIAQANTLAESIFRYPEGGMVGLSVEGLVPKEHRPQHHVDRNNYVKAPTKRMMGDRKDLYGVCLDGHKVPVEIGLNPIEGSFDQEIVATIVDISERKQYQRFIESRNNELENSNRELQEFAFIASHDLREPLRKIIAFSRLLQGEDYGTFTAEGKEYSGYVVDAAERMRTLLDSLLSYSRVTSMANSFEKTDLNALIEEVCADLQLTLEESQAEITVSPLMSIEVDASQMRQVMQNLIGNAIKYRQPDQVPKIVISGEQQESKYLLTIQDNGIGFESEYAEQIFEVFKRLHGRDQYPGTGMGLAICRKIILRHQGRIWADSLKGEGSIFYIELPLIRQEERLNE</sequence>
<dbReference type="GO" id="GO:0006355">
    <property type="term" value="P:regulation of DNA-templated transcription"/>
    <property type="evidence" value="ECO:0007669"/>
    <property type="project" value="InterPro"/>
</dbReference>
<evidence type="ECO:0000259" key="8">
    <source>
        <dbReference type="PROSITE" id="PS50109"/>
    </source>
</evidence>
<feature type="coiled-coil region" evidence="6">
    <location>
        <begin position="125"/>
        <end position="152"/>
    </location>
</feature>
<dbReference type="GO" id="GO:0000155">
    <property type="term" value="F:phosphorelay sensor kinase activity"/>
    <property type="evidence" value="ECO:0007669"/>
    <property type="project" value="InterPro"/>
</dbReference>
<dbReference type="InterPro" id="IPR004358">
    <property type="entry name" value="Sig_transdc_His_kin-like_C"/>
</dbReference>
<evidence type="ECO:0000256" key="3">
    <source>
        <dbReference type="ARBA" id="ARBA00022553"/>
    </source>
</evidence>
<protein>
    <recommendedName>
        <fullName evidence="2">histidine kinase</fullName>
        <ecNumber evidence="2">2.7.13.3</ecNumber>
    </recommendedName>
</protein>
<dbReference type="Pfam" id="PF02518">
    <property type="entry name" value="HATPase_c"/>
    <property type="match status" value="1"/>
</dbReference>
<feature type="transmembrane region" description="Helical" evidence="7">
    <location>
        <begin position="54"/>
        <end position="73"/>
    </location>
</feature>
<dbReference type="AlphaFoldDB" id="A0A1A8SZP4"/>
<evidence type="ECO:0000256" key="7">
    <source>
        <dbReference type="SAM" id="Phobius"/>
    </source>
</evidence>
<dbReference type="GO" id="GO:0005886">
    <property type="term" value="C:plasma membrane"/>
    <property type="evidence" value="ECO:0007669"/>
    <property type="project" value="UniProtKB-ARBA"/>
</dbReference>
<evidence type="ECO:0000313" key="11">
    <source>
        <dbReference type="Proteomes" id="UP000092544"/>
    </source>
</evidence>
<keyword evidence="4 10" id="KW-0808">Transferase</keyword>
<evidence type="ECO:0000256" key="2">
    <source>
        <dbReference type="ARBA" id="ARBA00012438"/>
    </source>
</evidence>
<keyword evidence="7" id="KW-0472">Membrane</keyword>
<dbReference type="EMBL" id="FLOB01000001">
    <property type="protein sequence ID" value="SBS24682.1"/>
    <property type="molecule type" value="Genomic_DNA"/>
</dbReference>
<dbReference type="FunFam" id="3.30.565.10:FF:000006">
    <property type="entry name" value="Sensor histidine kinase WalK"/>
    <property type="match status" value="1"/>
</dbReference>
<dbReference type="InterPro" id="IPR052162">
    <property type="entry name" value="Sensor_kinase/Photoreceptor"/>
</dbReference>
<feature type="domain" description="PAS" evidence="9">
    <location>
        <begin position="145"/>
        <end position="189"/>
    </location>
</feature>
<dbReference type="InterPro" id="IPR005467">
    <property type="entry name" value="His_kinase_dom"/>
</dbReference>
<dbReference type="Proteomes" id="UP000092544">
    <property type="component" value="Unassembled WGS sequence"/>
</dbReference>
<proteinExistence type="predicted"/>
<keyword evidence="7" id="KW-1133">Transmembrane helix</keyword>
<feature type="transmembrane region" description="Helical" evidence="7">
    <location>
        <begin position="79"/>
        <end position="100"/>
    </location>
</feature>
<dbReference type="PRINTS" id="PR00344">
    <property type="entry name" value="BCTRLSENSOR"/>
</dbReference>
<dbReference type="SUPFAM" id="SSF55874">
    <property type="entry name" value="ATPase domain of HSP90 chaperone/DNA topoisomerase II/histidine kinase"/>
    <property type="match status" value="1"/>
</dbReference>
<dbReference type="PROSITE" id="PS50112">
    <property type="entry name" value="PAS"/>
    <property type="match status" value="1"/>
</dbReference>
<feature type="domain" description="Histidine kinase" evidence="8">
    <location>
        <begin position="290"/>
        <end position="504"/>
    </location>
</feature>
<dbReference type="CDD" id="cd00082">
    <property type="entry name" value="HisKA"/>
    <property type="match status" value="1"/>
</dbReference>
<dbReference type="InterPro" id="IPR036097">
    <property type="entry name" value="HisK_dim/P_sf"/>
</dbReference>
<keyword evidence="3" id="KW-0597">Phosphoprotein</keyword>
<comment type="catalytic activity">
    <reaction evidence="1">
        <text>ATP + protein L-histidine = ADP + protein N-phospho-L-histidine.</text>
        <dbReference type="EC" id="2.7.13.3"/>
    </reaction>
</comment>
<dbReference type="Gene3D" id="1.10.287.130">
    <property type="match status" value="1"/>
</dbReference>
<dbReference type="SUPFAM" id="SSF47384">
    <property type="entry name" value="Homodimeric domain of signal transducing histidine kinase"/>
    <property type="match status" value="1"/>
</dbReference>
<dbReference type="SUPFAM" id="SSF55785">
    <property type="entry name" value="PYP-like sensor domain (PAS domain)"/>
    <property type="match status" value="1"/>
</dbReference>
<name>A0A1A8SZP4_9GAMM</name>
<accession>A0A1A8SZP4</accession>
<dbReference type="PROSITE" id="PS50109">
    <property type="entry name" value="HIS_KIN"/>
    <property type="match status" value="1"/>
</dbReference>
<keyword evidence="5" id="KW-0418">Kinase</keyword>
<reference evidence="10 11" key="1">
    <citation type="submission" date="2016-06" db="EMBL/GenBank/DDBJ databases">
        <authorList>
            <person name="Kjaerup R.B."/>
            <person name="Dalgaard T.S."/>
            <person name="Juul-Madsen H.R."/>
        </authorList>
    </citation>
    <scope>NUCLEOTIDE SEQUENCE [LARGE SCALE GENOMIC DNA]</scope>
    <source>
        <strain evidence="10 11">CECT 8886</strain>
    </source>
</reference>
<gene>
    <name evidence="10" type="primary">cph1</name>
    <name evidence="10" type="ORF">MSP8886_00048</name>
</gene>
<evidence type="ECO:0000256" key="6">
    <source>
        <dbReference type="SAM" id="Coils"/>
    </source>
</evidence>
<dbReference type="STRING" id="1792290.MSP8886_00048"/>
<dbReference type="EC" id="2.7.13.3" evidence="2"/>
<feature type="transmembrane region" description="Helical" evidence="7">
    <location>
        <begin position="20"/>
        <end position="42"/>
    </location>
</feature>
<dbReference type="RefSeq" id="WP_175365234.1">
    <property type="nucleotide sequence ID" value="NZ_FLOB01000001.1"/>
</dbReference>
<dbReference type="InterPro" id="IPR036890">
    <property type="entry name" value="HATPase_C_sf"/>
</dbReference>
<dbReference type="SMART" id="SM00388">
    <property type="entry name" value="HisKA"/>
    <property type="match status" value="1"/>
</dbReference>
<evidence type="ECO:0000256" key="1">
    <source>
        <dbReference type="ARBA" id="ARBA00000085"/>
    </source>
</evidence>
<keyword evidence="7" id="KW-0812">Transmembrane</keyword>
<evidence type="ECO:0000313" key="10">
    <source>
        <dbReference type="EMBL" id="SBS24682.1"/>
    </source>
</evidence>
<dbReference type="InterPro" id="IPR035965">
    <property type="entry name" value="PAS-like_dom_sf"/>
</dbReference>
<dbReference type="Gene3D" id="3.30.565.10">
    <property type="entry name" value="Histidine kinase-like ATPase, C-terminal domain"/>
    <property type="match status" value="1"/>
</dbReference>
<dbReference type="Pfam" id="PF00989">
    <property type="entry name" value="PAS"/>
    <property type="match status" value="1"/>
</dbReference>
<dbReference type="CDD" id="cd00130">
    <property type="entry name" value="PAS"/>
    <property type="match status" value="1"/>
</dbReference>
<dbReference type="PANTHER" id="PTHR43304">
    <property type="entry name" value="PHYTOCHROME-LIKE PROTEIN CPH1"/>
    <property type="match status" value="1"/>
</dbReference>
<evidence type="ECO:0000256" key="5">
    <source>
        <dbReference type="ARBA" id="ARBA00022777"/>
    </source>
</evidence>
<dbReference type="InterPro" id="IPR000014">
    <property type="entry name" value="PAS"/>
</dbReference>
<keyword evidence="6" id="KW-0175">Coiled coil</keyword>
<organism evidence="10 11">
    <name type="scientific">Marinomonas spartinae</name>
    <dbReference type="NCBI Taxonomy" id="1792290"/>
    <lineage>
        <taxon>Bacteria</taxon>
        <taxon>Pseudomonadati</taxon>
        <taxon>Pseudomonadota</taxon>
        <taxon>Gammaproteobacteria</taxon>
        <taxon>Oceanospirillales</taxon>
        <taxon>Oceanospirillaceae</taxon>
        <taxon>Marinomonas</taxon>
    </lineage>
</organism>
<dbReference type="Gene3D" id="3.30.450.20">
    <property type="entry name" value="PAS domain"/>
    <property type="match status" value="1"/>
</dbReference>
<dbReference type="InterPro" id="IPR013767">
    <property type="entry name" value="PAS_fold"/>
</dbReference>
<evidence type="ECO:0000259" key="9">
    <source>
        <dbReference type="PROSITE" id="PS50112"/>
    </source>
</evidence>
<dbReference type="Pfam" id="PF00512">
    <property type="entry name" value="HisKA"/>
    <property type="match status" value="1"/>
</dbReference>